<keyword evidence="3" id="KW-0732">Signal</keyword>
<comment type="subcellular location">
    <subcellularLocation>
        <location evidence="1">Secreted</location>
    </subcellularLocation>
</comment>
<keyword evidence="2" id="KW-0964">Secreted</keyword>
<keyword evidence="10" id="KW-1185">Reference proteome</keyword>
<gene>
    <name evidence="11" type="primary">LOC107114305</name>
</gene>
<dbReference type="PROSITE" id="PS51233">
    <property type="entry name" value="VWFD"/>
    <property type="match status" value="1"/>
</dbReference>
<proteinExistence type="predicted"/>
<dbReference type="InterPro" id="IPR058753">
    <property type="entry name" value="TIL_OTOGL_Mucin"/>
</dbReference>
<evidence type="ECO:0000256" key="7">
    <source>
        <dbReference type="ARBA" id="ARBA00023180"/>
    </source>
</evidence>
<dbReference type="SMART" id="SM00216">
    <property type="entry name" value="VWD"/>
    <property type="match status" value="1"/>
</dbReference>
<dbReference type="Pfam" id="PF08742">
    <property type="entry name" value="C8"/>
    <property type="match status" value="1"/>
</dbReference>
<keyword evidence="4" id="KW-0677">Repeat</keyword>
<evidence type="ECO:0000256" key="5">
    <source>
        <dbReference type="ARBA" id="ARBA00023008"/>
    </source>
</evidence>
<dbReference type="RefSeq" id="XP_015271238.1">
    <property type="nucleotide sequence ID" value="XM_015415752.1"/>
</dbReference>
<keyword evidence="5" id="KW-0186">Copper</keyword>
<dbReference type="SUPFAM" id="SSF57603">
    <property type="entry name" value="FnI-like domain"/>
    <property type="match status" value="1"/>
</dbReference>
<evidence type="ECO:0000313" key="11">
    <source>
        <dbReference type="RefSeq" id="XP_015271238.1"/>
    </source>
</evidence>
<dbReference type="Pfam" id="PF25962">
    <property type="entry name" value="TIL_OTOGL_Mucin"/>
    <property type="match status" value="1"/>
</dbReference>
<dbReference type="InterPro" id="IPR014853">
    <property type="entry name" value="VWF/SSPO/ZAN-like_Cys-rich_dom"/>
</dbReference>
<dbReference type="Pfam" id="PF00094">
    <property type="entry name" value="VWD"/>
    <property type="match status" value="1"/>
</dbReference>
<feature type="region of interest" description="Disordered" evidence="8">
    <location>
        <begin position="512"/>
        <end position="546"/>
    </location>
</feature>
<feature type="region of interest" description="Disordered" evidence="8">
    <location>
        <begin position="660"/>
        <end position="687"/>
    </location>
</feature>
<feature type="non-terminal residue" evidence="11">
    <location>
        <position position="1"/>
    </location>
</feature>
<evidence type="ECO:0000256" key="1">
    <source>
        <dbReference type="ARBA" id="ARBA00004613"/>
    </source>
</evidence>
<dbReference type="SMART" id="SM00215">
    <property type="entry name" value="VWC_out"/>
    <property type="match status" value="1"/>
</dbReference>
<dbReference type="GeneID" id="107114305"/>
<dbReference type="InterPro" id="IPR001007">
    <property type="entry name" value="VWF_dom"/>
</dbReference>
<dbReference type="InterPro" id="IPR036084">
    <property type="entry name" value="Ser_inhib-like_sf"/>
</dbReference>
<evidence type="ECO:0000256" key="4">
    <source>
        <dbReference type="ARBA" id="ARBA00022737"/>
    </source>
</evidence>
<protein>
    <submittedName>
        <fullName evidence="11">Mucin-5AC-like</fullName>
    </submittedName>
</protein>
<accession>A0ABM1KC01</accession>
<evidence type="ECO:0000259" key="9">
    <source>
        <dbReference type="PROSITE" id="PS51233"/>
    </source>
</evidence>
<dbReference type="PANTHER" id="PTHR11339">
    <property type="entry name" value="EXTRACELLULAR MATRIX GLYCOPROTEIN RELATED"/>
    <property type="match status" value="1"/>
</dbReference>
<dbReference type="SMART" id="SM00832">
    <property type="entry name" value="C8"/>
    <property type="match status" value="1"/>
</dbReference>
<feature type="region of interest" description="Disordered" evidence="8">
    <location>
        <begin position="704"/>
        <end position="728"/>
    </location>
</feature>
<dbReference type="Pfam" id="PF13330">
    <property type="entry name" value="Mucin2_WxxW"/>
    <property type="match status" value="1"/>
</dbReference>
<feature type="domain" description="VWFD" evidence="9">
    <location>
        <begin position="67"/>
        <end position="238"/>
    </location>
</feature>
<dbReference type="InterPro" id="IPR001846">
    <property type="entry name" value="VWF_type-D"/>
</dbReference>
<evidence type="ECO:0000256" key="3">
    <source>
        <dbReference type="ARBA" id="ARBA00022729"/>
    </source>
</evidence>
<evidence type="ECO:0000313" key="10">
    <source>
        <dbReference type="Proteomes" id="UP000694871"/>
    </source>
</evidence>
<keyword evidence="6" id="KW-1015">Disulfide bond</keyword>
<dbReference type="Proteomes" id="UP000694871">
    <property type="component" value="Unplaced"/>
</dbReference>
<sequence>YSTQCMSGCMCPAGLVSDGKGNCIAMEGCPCIHNDATYNPGEKISVDCNTCICQNRMWKCTKNKCLGTCAVYGDGHYITFDDKRYNFNGKCEYTLVQDHCGQNSSTQGKFRVITENIPCGSTGTTCSKSIKVFLEVSLIACAFGKLAVVDRGGGGELPYRIRSMGIYLVIETINGMILLWDKKTSIFIKMSPDFKGQVCGLCGNYDGNGMNDFTTRSQSVVGDVLEFGNSWKVSPTCPDAKCTKDPCTKNPYRKSWSQKQCSIITSKVFAACHSQVEPTKYYEACVIDACACDTGGDCECFCTAVAAYAQACSEFGVCISWRTPSICPMFCDYYNAERECDWHYKPCGAPCMKTCRNPSGRCLHQLPGLEGCYPYCPADKPYFNEEEMKCVDQCGCYDAADNYYPPGTHFDLRDTCQSCTCTSEGIECNFNDQACYCHYEGREYIYKEIIYNTTDGLGWCITATCDVNGTIHRADYKCAGLTTTLPPFTFTTIPSTSGAAATSVKSTPVSKPTASIATEGTTPQVSTSSLITTRTVPPSGSTSPAISEATSTICQPECSWTKWFDVSQPTSDLDSGDDETITNIRKHGEKVCTNPQYVECRAEDYPDVDIAVLGQTVQCDTKVGLLCSNNQQKGKSGMCLNYQMRMHCCDYTHCRPGTTPGTTTTATSTRTPASTPGTTPGLTSAPSTVQITTPVSVTSAAVSTSKATSVQSTPVSKPTAPIPTEGMI</sequence>
<evidence type="ECO:0000256" key="6">
    <source>
        <dbReference type="ARBA" id="ARBA00023157"/>
    </source>
</evidence>
<dbReference type="InterPro" id="IPR050780">
    <property type="entry name" value="Mucin_vWF_Thrombospondin_sf"/>
</dbReference>
<dbReference type="PANTHER" id="PTHR11339:SF408">
    <property type="entry name" value="MUCIN-5B"/>
    <property type="match status" value="1"/>
</dbReference>
<keyword evidence="7" id="KW-0325">Glycoprotein</keyword>
<dbReference type="InterPro" id="IPR025155">
    <property type="entry name" value="WxxW_domain"/>
</dbReference>
<evidence type="ECO:0000256" key="8">
    <source>
        <dbReference type="SAM" id="MobiDB-lite"/>
    </source>
</evidence>
<feature type="compositionally biased region" description="Low complexity" evidence="8">
    <location>
        <begin position="704"/>
        <end position="713"/>
    </location>
</feature>
<organism evidence="10 11">
    <name type="scientific">Gekko japonicus</name>
    <name type="common">Schlegel's Japanese gecko</name>
    <dbReference type="NCBI Taxonomy" id="146911"/>
    <lineage>
        <taxon>Eukaryota</taxon>
        <taxon>Metazoa</taxon>
        <taxon>Chordata</taxon>
        <taxon>Craniata</taxon>
        <taxon>Vertebrata</taxon>
        <taxon>Euteleostomi</taxon>
        <taxon>Lepidosauria</taxon>
        <taxon>Squamata</taxon>
        <taxon>Bifurcata</taxon>
        <taxon>Gekkota</taxon>
        <taxon>Gekkonidae</taxon>
        <taxon>Gekkoninae</taxon>
        <taxon>Gekko</taxon>
    </lineage>
</organism>
<name>A0ABM1KC01_GEKJA</name>
<dbReference type="Pfam" id="PF23244">
    <property type="entry name" value="VWF"/>
    <property type="match status" value="1"/>
</dbReference>
<evidence type="ECO:0000256" key="2">
    <source>
        <dbReference type="ARBA" id="ARBA00022525"/>
    </source>
</evidence>
<dbReference type="SUPFAM" id="SSF57567">
    <property type="entry name" value="Serine protease inhibitors"/>
    <property type="match status" value="2"/>
</dbReference>
<reference evidence="11" key="1">
    <citation type="submission" date="2025-08" db="UniProtKB">
        <authorList>
            <consortium name="RefSeq"/>
        </authorList>
    </citation>
    <scope>IDENTIFICATION</scope>
</reference>